<dbReference type="PANTHER" id="PTHR22839">
    <property type="entry name" value="THO COMPLEX SUBUNIT 3 THO3"/>
    <property type="match status" value="1"/>
</dbReference>
<dbReference type="GO" id="GO:0000445">
    <property type="term" value="C:THO complex part of transcription export complex"/>
    <property type="evidence" value="ECO:0007669"/>
    <property type="project" value="TreeGrafter"/>
</dbReference>
<dbReference type="PROSITE" id="PS50294">
    <property type="entry name" value="WD_REPEATS_REGION"/>
    <property type="match status" value="1"/>
</dbReference>
<dbReference type="EMBL" id="KV784353">
    <property type="protein sequence ID" value="OEU21756.1"/>
    <property type="molecule type" value="Genomic_DNA"/>
</dbReference>
<dbReference type="InterPro" id="IPR036322">
    <property type="entry name" value="WD40_repeat_dom_sf"/>
</dbReference>
<dbReference type="Gene3D" id="2.130.10.10">
    <property type="entry name" value="YVTN repeat-like/Quinoprotein amine dehydrogenase"/>
    <property type="match status" value="3"/>
</dbReference>
<dbReference type="PROSITE" id="PS50082">
    <property type="entry name" value="WD_REPEATS_2"/>
    <property type="match status" value="1"/>
</dbReference>
<accession>A0A1E7FUC5</accession>
<dbReference type="PROSITE" id="PS00678">
    <property type="entry name" value="WD_REPEATS_1"/>
    <property type="match status" value="1"/>
</dbReference>
<feature type="region of interest" description="Disordered" evidence="5">
    <location>
        <begin position="215"/>
        <end position="254"/>
    </location>
</feature>
<keyword evidence="7" id="KW-1185">Reference proteome</keyword>
<protein>
    <submittedName>
        <fullName evidence="6">WD40 repeat-like protein</fullName>
    </submittedName>
</protein>
<evidence type="ECO:0000313" key="7">
    <source>
        <dbReference type="Proteomes" id="UP000095751"/>
    </source>
</evidence>
<dbReference type="InterPro" id="IPR001680">
    <property type="entry name" value="WD40_rpt"/>
</dbReference>
<comment type="similarity">
    <text evidence="3">Belongs to the THOC3 family.</text>
</comment>
<feature type="region of interest" description="Disordered" evidence="5">
    <location>
        <begin position="339"/>
        <end position="369"/>
    </location>
</feature>
<evidence type="ECO:0000256" key="2">
    <source>
        <dbReference type="ARBA" id="ARBA00022737"/>
    </source>
</evidence>
<feature type="repeat" description="WD" evidence="4">
    <location>
        <begin position="256"/>
        <end position="297"/>
    </location>
</feature>
<proteinExistence type="inferred from homology"/>
<dbReference type="InterPro" id="IPR015943">
    <property type="entry name" value="WD40/YVTN_repeat-like_dom_sf"/>
</dbReference>
<dbReference type="SUPFAM" id="SSF50978">
    <property type="entry name" value="WD40 repeat-like"/>
    <property type="match status" value="1"/>
</dbReference>
<dbReference type="KEGG" id="fcy:FRACYDRAFT_231902"/>
<organism evidence="6 7">
    <name type="scientific">Fragilariopsis cylindrus CCMP1102</name>
    <dbReference type="NCBI Taxonomy" id="635003"/>
    <lineage>
        <taxon>Eukaryota</taxon>
        <taxon>Sar</taxon>
        <taxon>Stramenopiles</taxon>
        <taxon>Ochrophyta</taxon>
        <taxon>Bacillariophyta</taxon>
        <taxon>Bacillariophyceae</taxon>
        <taxon>Bacillariophycidae</taxon>
        <taxon>Bacillariales</taxon>
        <taxon>Bacillariaceae</taxon>
        <taxon>Fragilariopsis</taxon>
    </lineage>
</organism>
<evidence type="ECO:0000256" key="4">
    <source>
        <dbReference type="PROSITE-ProRule" id="PRU00221"/>
    </source>
</evidence>
<dbReference type="Proteomes" id="UP000095751">
    <property type="component" value="Unassembled WGS sequence"/>
</dbReference>
<dbReference type="OrthoDB" id="340259at2759"/>
<dbReference type="AlphaFoldDB" id="A0A1E7FUC5"/>
<gene>
    <name evidence="6" type="ORF">FRACYDRAFT_231902</name>
</gene>
<dbReference type="InterPro" id="IPR040132">
    <property type="entry name" value="Tex1/THOC3"/>
</dbReference>
<dbReference type="InterPro" id="IPR019775">
    <property type="entry name" value="WD40_repeat_CS"/>
</dbReference>
<dbReference type="Pfam" id="PF00400">
    <property type="entry name" value="WD40"/>
    <property type="match status" value="2"/>
</dbReference>
<dbReference type="InParanoid" id="A0A1E7FUC5"/>
<evidence type="ECO:0000256" key="1">
    <source>
        <dbReference type="ARBA" id="ARBA00022574"/>
    </source>
</evidence>
<sequence length="405" mass="43493">MTIFNKLESTVSYECGISNRINARSVSWNSSGTYLALGCSDRNTRIYATSDLLSNASNSSSAAAAASTLREFVVIPSAVDRVRFHSTQDYLVATTTGIDSMVKLWDVRSSNNTKSMGQIDLQKNGGAIDIAWSPVESKSHLLAVTERNSVVHIVDIRKLSSSSSSTPNQVYKGSNSPFVKTFKLRPKIVDACIFSPSGDHLVAATSEDGYGELTVWNWEEGPPSQENDDPNNNNDVTTTATNNKKQNHSNSKKYVYPAHTGPIYSLCFSRDGSRLATGGGDALVGLWDVNSMVCSSTITRCSRFIRSVSFSYDSHIVATSTEENNIDIAVSNTGEFVGKVSMTDNSSRNNNSRGGGGGGGGGVDRNAPGADEIAFHPNAHLLACARCDSAIYSPLAVMKLRLGRQ</sequence>
<dbReference type="SMART" id="SM00320">
    <property type="entry name" value="WD40"/>
    <property type="match status" value="5"/>
</dbReference>
<dbReference type="PANTHER" id="PTHR22839:SF0">
    <property type="entry name" value="THO COMPLEX SUBUNIT 3"/>
    <property type="match status" value="1"/>
</dbReference>
<keyword evidence="1 4" id="KW-0853">WD repeat</keyword>
<reference evidence="6 7" key="1">
    <citation type="submission" date="2016-09" db="EMBL/GenBank/DDBJ databases">
        <title>Extensive genetic diversity and differential bi-allelic expression allows diatom success in the polar Southern Ocean.</title>
        <authorList>
            <consortium name="DOE Joint Genome Institute"/>
            <person name="Mock T."/>
            <person name="Otillar R.P."/>
            <person name="Strauss J."/>
            <person name="Dupont C."/>
            <person name="Frickenhaus S."/>
            <person name="Maumus F."/>
            <person name="Mcmullan M."/>
            <person name="Sanges R."/>
            <person name="Schmutz J."/>
            <person name="Toseland A."/>
            <person name="Valas R."/>
            <person name="Veluchamy A."/>
            <person name="Ward B.J."/>
            <person name="Allen A."/>
            <person name="Barry K."/>
            <person name="Falciatore A."/>
            <person name="Ferrante M."/>
            <person name="Fortunato A.E."/>
            <person name="Gloeckner G."/>
            <person name="Gruber A."/>
            <person name="Hipkin R."/>
            <person name="Janech M."/>
            <person name="Kroth P."/>
            <person name="Leese F."/>
            <person name="Lindquist E."/>
            <person name="Lyon B.R."/>
            <person name="Martin J."/>
            <person name="Mayer C."/>
            <person name="Parker M."/>
            <person name="Quesneville H."/>
            <person name="Raymond J."/>
            <person name="Uhlig C."/>
            <person name="Valentin K.U."/>
            <person name="Worden A.Z."/>
            <person name="Armbrust E.V."/>
            <person name="Bowler C."/>
            <person name="Green B."/>
            <person name="Moulton V."/>
            <person name="Van Oosterhout C."/>
            <person name="Grigoriev I."/>
        </authorList>
    </citation>
    <scope>NUCLEOTIDE SEQUENCE [LARGE SCALE GENOMIC DNA]</scope>
    <source>
        <strain evidence="6 7">CCMP1102</strain>
    </source>
</reference>
<keyword evidence="2" id="KW-0677">Repeat</keyword>
<dbReference type="GO" id="GO:0006406">
    <property type="term" value="P:mRNA export from nucleus"/>
    <property type="evidence" value="ECO:0007669"/>
    <property type="project" value="InterPro"/>
</dbReference>
<feature type="compositionally biased region" description="Gly residues" evidence="5">
    <location>
        <begin position="353"/>
        <end position="363"/>
    </location>
</feature>
<evidence type="ECO:0000313" key="6">
    <source>
        <dbReference type="EMBL" id="OEU21756.1"/>
    </source>
</evidence>
<name>A0A1E7FUC5_9STRA</name>
<evidence type="ECO:0000256" key="3">
    <source>
        <dbReference type="ARBA" id="ARBA00046343"/>
    </source>
</evidence>
<feature type="compositionally biased region" description="Low complexity" evidence="5">
    <location>
        <begin position="230"/>
        <end position="244"/>
    </location>
</feature>
<evidence type="ECO:0000256" key="5">
    <source>
        <dbReference type="SAM" id="MobiDB-lite"/>
    </source>
</evidence>